<dbReference type="PANTHER" id="PTHR47150">
    <property type="entry name" value="OS12G0169200 PROTEIN"/>
    <property type="match status" value="1"/>
</dbReference>
<dbReference type="EMBL" id="JALLBG020000240">
    <property type="protein sequence ID" value="KAL3758144.1"/>
    <property type="molecule type" value="Genomic_DNA"/>
</dbReference>
<name>A0ABD3M625_9STRA</name>
<dbReference type="Proteomes" id="UP001530293">
    <property type="component" value="Unassembled WGS sequence"/>
</dbReference>
<sequence>MGVPTEPPIMCLSDCFTVDGAVDIEKYRKRRYAQINTDDDGDSGDDEELMVKQKKKRAKKRPILARRTENGELEEILPTQSLWYILYVESANVTCNRFQNKFRRRFRMPHSSFLELVADAKANNWFPTWMGSNCAGKKSSPLELMILGSLRYLGRGWTFDDCEEATAVGEETHRRFFHQFTAIGATILFDKYVHAPRTVDEIEKHMEEFKLAGLPGACASTDATCIVHKMCSHRIQRVHKGFKTKHPTRTYNLTANHRREIFCTTDGHPGSFNDKTVVLYDDFICDIKAGLILDDYKFELLERQGEHIVPVQYQGVWVIVDNGYHNWSITVPPFSNSMKYDEIRWSEWLESMRKDVECTFGILKGRFRILKTGIRLHDEKKVDDIWKTCCALHNMLLVVDGLDKPWDGINMPTSDYEGRFGEFDYDDMPVAMQQLYSPAEIRAYDESTMNRAPHTSSCNAPQLPGDQLDGVRIVRNMSLAFFRGRLVEHFDILFHQGKIKWPRSRGKEPISTADTPRQ</sequence>
<gene>
    <name evidence="1" type="ORF">ACHAWU_004225</name>
</gene>
<protein>
    <recommendedName>
        <fullName evidence="3">DDE Tnp4 domain-containing protein</fullName>
    </recommendedName>
</protein>
<comment type="caution">
    <text evidence="1">The sequence shown here is derived from an EMBL/GenBank/DDBJ whole genome shotgun (WGS) entry which is preliminary data.</text>
</comment>
<dbReference type="PANTHER" id="PTHR47150:SF5">
    <property type="entry name" value="OS07G0546750 PROTEIN"/>
    <property type="match status" value="1"/>
</dbReference>
<dbReference type="AlphaFoldDB" id="A0ABD3M625"/>
<organism evidence="1 2">
    <name type="scientific">Discostella pseudostelligera</name>
    <dbReference type="NCBI Taxonomy" id="259834"/>
    <lineage>
        <taxon>Eukaryota</taxon>
        <taxon>Sar</taxon>
        <taxon>Stramenopiles</taxon>
        <taxon>Ochrophyta</taxon>
        <taxon>Bacillariophyta</taxon>
        <taxon>Coscinodiscophyceae</taxon>
        <taxon>Thalassiosirophycidae</taxon>
        <taxon>Stephanodiscales</taxon>
        <taxon>Stephanodiscaceae</taxon>
        <taxon>Discostella</taxon>
    </lineage>
</organism>
<keyword evidence="2" id="KW-1185">Reference proteome</keyword>
<evidence type="ECO:0000313" key="1">
    <source>
        <dbReference type="EMBL" id="KAL3758144.1"/>
    </source>
</evidence>
<dbReference type="InterPro" id="IPR006912">
    <property type="entry name" value="Harbinger_derived_prot"/>
</dbReference>
<evidence type="ECO:0008006" key="3">
    <source>
        <dbReference type="Google" id="ProtNLM"/>
    </source>
</evidence>
<proteinExistence type="predicted"/>
<accession>A0ABD3M625</accession>
<evidence type="ECO:0000313" key="2">
    <source>
        <dbReference type="Proteomes" id="UP001530293"/>
    </source>
</evidence>
<reference evidence="1 2" key="1">
    <citation type="submission" date="2024-10" db="EMBL/GenBank/DDBJ databases">
        <title>Updated reference genomes for cyclostephanoid diatoms.</title>
        <authorList>
            <person name="Roberts W.R."/>
            <person name="Alverson A.J."/>
        </authorList>
    </citation>
    <scope>NUCLEOTIDE SEQUENCE [LARGE SCALE GENOMIC DNA]</scope>
    <source>
        <strain evidence="1 2">AJA232-27</strain>
    </source>
</reference>
<dbReference type="Pfam" id="PF04827">
    <property type="entry name" value="Plant_tran"/>
    <property type="match status" value="1"/>
</dbReference>